<organism evidence="14 15">
    <name type="scientific">Paenibacillus oryzae</name>
    <dbReference type="NCBI Taxonomy" id="1844972"/>
    <lineage>
        <taxon>Bacteria</taxon>
        <taxon>Bacillati</taxon>
        <taxon>Bacillota</taxon>
        <taxon>Bacilli</taxon>
        <taxon>Bacillales</taxon>
        <taxon>Paenibacillaceae</taxon>
        <taxon>Paenibacillus</taxon>
    </lineage>
</organism>
<dbReference type="EC" id="2.7.13.3" evidence="3"/>
<dbReference type="InterPro" id="IPR036890">
    <property type="entry name" value="HATPase_C_sf"/>
</dbReference>
<dbReference type="SMART" id="SM00448">
    <property type="entry name" value="REC"/>
    <property type="match status" value="1"/>
</dbReference>
<dbReference type="GO" id="GO:0000155">
    <property type="term" value="F:phosphorelay sensor kinase activity"/>
    <property type="evidence" value="ECO:0007669"/>
    <property type="project" value="InterPro"/>
</dbReference>
<keyword evidence="11" id="KW-1133">Transmembrane helix</keyword>
<protein>
    <recommendedName>
        <fullName evidence="3">histidine kinase</fullName>
        <ecNumber evidence="3">2.7.13.3</ecNumber>
    </recommendedName>
</protein>
<evidence type="ECO:0000256" key="8">
    <source>
        <dbReference type="ARBA" id="ARBA00022840"/>
    </source>
</evidence>
<dbReference type="OrthoDB" id="9809348at2"/>
<keyword evidence="6" id="KW-0547">Nucleotide-binding</keyword>
<dbReference type="SUPFAM" id="SSF47384">
    <property type="entry name" value="Homodimeric domain of signal transducing histidine kinase"/>
    <property type="match status" value="1"/>
</dbReference>
<sequence length="1072" mass="119720">MIEKLRGHFRRRRNVWVILVAIAVMTGLHIAWLHYFSTASYGQIDKGRLDLRDWDAKSKQVLDLNGEWAFYPHTFLIDEHDTSSIADTPLWLTVPGSWENAFSKEKNRTFGYGTYRLSIQLQPGDEQTYAIRATSVLTASELYINGQYAGGSGQPAALKESYTPLNLPYTVEAEPDEHGFIEVALHVSNYIFTPSGGIELSMQFGEKNTILNRVRLSETMQQIVFTVFLSHALYAALLYFMGIKKSSLINLSIVLLSLSIALAGNNDKLLFEWFPLSYGWDFRIKGICLAIGGVAAIRGTLPPSDLRWVNVIRRLFTGIGVMLVVYSLFNQQNVSSISYILFPLFVIACAVIAFYAMLRLHRSGMRRDLFLTLLFASLFNAIIWQYIALFAGINAIFYPVDLLISIFCISAILFKNHLQIAERNKTLAAKLQQEDKLKDEFLAHTSHELRNPLHGILNLSHTVLERDYNVLGHKSIVDLQTVLSIGRRMNILLGDLLDVSKLKGTGIQLHKSEINLHEIVEKTIGSLHFLSDSRPVIVVNEVPARLKPVYADENRLAQILFNLLHNAIKYTPEGEIAVSVQVQNGMAAIAVRDTGIGIAPEKLELLFQPYQQGNIGDHPQGSGFGLGLGICKQLVELHGSSLTVESREEHGSIFQFSLPLVNKQADRNEETRVESDQAVYERYVEEGREGTGSDGAETVGESSFETDANNALLSSPIMEAAKLTAVAREAEEKEARRLSVGDNENPTAILAVDDDPVNLQVISNILALDRDIEVYTTTSALEALEKLRERRWSLVISDVMMPEMSGYTLTSLIRDSFEMHELPVLLLTARNQPENVEAGLLAGASDYIAKPVNAIELRARVRMLLRLKRSVRERLNLEAAWLQAQIKPHFIMNTLNSIVALSTVDQHKMTQLVEEFSVYLRSSYEMHNTAQEISLSQELKLVKAYLRIQVERFDERLCIQWELDGEPDMTIPPLIIQPLVENAVTHGILSRNCGGLVCISIMDNGSTVLFKVSDNGIGMSKEQIQLQLSGKGDSGVGLYNTHLRVRQINGKGLTITSRPGDGTTVSFELPKG</sequence>
<dbReference type="PRINTS" id="PR00344">
    <property type="entry name" value="BCTRLSENSOR"/>
</dbReference>
<evidence type="ECO:0000313" key="14">
    <source>
        <dbReference type="EMBL" id="OBR64953.1"/>
    </source>
</evidence>
<dbReference type="SUPFAM" id="SSF52172">
    <property type="entry name" value="CheY-like"/>
    <property type="match status" value="1"/>
</dbReference>
<keyword evidence="11" id="KW-0812">Transmembrane</keyword>
<dbReference type="InterPro" id="IPR003661">
    <property type="entry name" value="HisK_dim/P_dom"/>
</dbReference>
<dbReference type="InterPro" id="IPR010559">
    <property type="entry name" value="Sig_transdc_His_kin_internal"/>
</dbReference>
<dbReference type="Pfam" id="PF00512">
    <property type="entry name" value="HisKA"/>
    <property type="match status" value="1"/>
</dbReference>
<evidence type="ECO:0000256" key="5">
    <source>
        <dbReference type="ARBA" id="ARBA00022679"/>
    </source>
</evidence>
<dbReference type="CDD" id="cd16922">
    <property type="entry name" value="HATPase_EvgS-ArcB-TorS-like"/>
    <property type="match status" value="1"/>
</dbReference>
<evidence type="ECO:0000256" key="3">
    <source>
        <dbReference type="ARBA" id="ARBA00012438"/>
    </source>
</evidence>
<feature type="modified residue" description="4-aspartylphosphate" evidence="10">
    <location>
        <position position="798"/>
    </location>
</feature>
<keyword evidence="7" id="KW-0418">Kinase</keyword>
<feature type="transmembrane region" description="Helical" evidence="11">
    <location>
        <begin position="336"/>
        <end position="357"/>
    </location>
</feature>
<keyword evidence="5" id="KW-0808">Transferase</keyword>
<dbReference type="CDD" id="cd00082">
    <property type="entry name" value="HisKA"/>
    <property type="match status" value="1"/>
</dbReference>
<dbReference type="Gene3D" id="3.40.50.2300">
    <property type="match status" value="1"/>
</dbReference>
<dbReference type="Gene3D" id="1.10.287.130">
    <property type="match status" value="1"/>
</dbReference>
<dbReference type="FunFam" id="3.30.565.10:FF:000006">
    <property type="entry name" value="Sensor histidine kinase WalK"/>
    <property type="match status" value="1"/>
</dbReference>
<dbReference type="InterPro" id="IPR008979">
    <property type="entry name" value="Galactose-bd-like_sf"/>
</dbReference>
<dbReference type="STRING" id="1844972.A7K91_05075"/>
<feature type="transmembrane region" description="Helical" evidence="11">
    <location>
        <begin position="369"/>
        <end position="389"/>
    </location>
</feature>
<dbReference type="PROSITE" id="PS50109">
    <property type="entry name" value="HIS_KIN"/>
    <property type="match status" value="2"/>
</dbReference>
<comment type="caution">
    <text evidence="14">The sequence shown here is derived from an EMBL/GenBank/DDBJ whole genome shotgun (WGS) entry which is preliminary data.</text>
</comment>
<dbReference type="GO" id="GO:0005524">
    <property type="term" value="F:ATP binding"/>
    <property type="evidence" value="ECO:0007669"/>
    <property type="project" value="UniProtKB-KW"/>
</dbReference>
<dbReference type="RefSeq" id="WP_068684154.1">
    <property type="nucleotide sequence ID" value="NZ_LYPA01000064.1"/>
</dbReference>
<evidence type="ECO:0000256" key="2">
    <source>
        <dbReference type="ARBA" id="ARBA00004651"/>
    </source>
</evidence>
<evidence type="ECO:0000256" key="9">
    <source>
        <dbReference type="ARBA" id="ARBA00023012"/>
    </source>
</evidence>
<dbReference type="SMART" id="SM00388">
    <property type="entry name" value="HisKA"/>
    <property type="match status" value="1"/>
</dbReference>
<evidence type="ECO:0000256" key="10">
    <source>
        <dbReference type="PROSITE-ProRule" id="PRU00169"/>
    </source>
</evidence>
<evidence type="ECO:0000256" key="7">
    <source>
        <dbReference type="ARBA" id="ARBA00022777"/>
    </source>
</evidence>
<dbReference type="InterPro" id="IPR011006">
    <property type="entry name" value="CheY-like_superfamily"/>
</dbReference>
<dbReference type="PANTHER" id="PTHR43547:SF2">
    <property type="entry name" value="HYBRID SIGNAL TRANSDUCTION HISTIDINE KINASE C"/>
    <property type="match status" value="1"/>
</dbReference>
<feature type="transmembrane region" description="Helical" evidence="11">
    <location>
        <begin position="223"/>
        <end position="241"/>
    </location>
</feature>
<evidence type="ECO:0000313" key="15">
    <source>
        <dbReference type="Proteomes" id="UP000092024"/>
    </source>
</evidence>
<feature type="domain" description="Histidine kinase" evidence="12">
    <location>
        <begin position="975"/>
        <end position="1072"/>
    </location>
</feature>
<dbReference type="EMBL" id="LYPA01000064">
    <property type="protein sequence ID" value="OBR64953.1"/>
    <property type="molecule type" value="Genomic_DNA"/>
</dbReference>
<keyword evidence="9" id="KW-0902">Two-component regulatory system</keyword>
<dbReference type="Pfam" id="PF06580">
    <property type="entry name" value="His_kinase"/>
    <property type="match status" value="1"/>
</dbReference>
<feature type="transmembrane region" description="Helical" evidence="11">
    <location>
        <begin position="284"/>
        <end position="301"/>
    </location>
</feature>
<dbReference type="PROSITE" id="PS50110">
    <property type="entry name" value="RESPONSE_REGULATORY"/>
    <property type="match status" value="1"/>
</dbReference>
<name>A0A1A5YHC4_9BACL</name>
<dbReference type="PANTHER" id="PTHR43547">
    <property type="entry name" value="TWO-COMPONENT HISTIDINE KINASE"/>
    <property type="match status" value="1"/>
</dbReference>
<comment type="catalytic activity">
    <reaction evidence="1">
        <text>ATP + protein L-histidine = ADP + protein N-phospho-L-histidine.</text>
        <dbReference type="EC" id="2.7.13.3"/>
    </reaction>
</comment>
<feature type="domain" description="Histidine kinase" evidence="12">
    <location>
        <begin position="444"/>
        <end position="662"/>
    </location>
</feature>
<comment type="subcellular location">
    <subcellularLocation>
        <location evidence="2">Cell membrane</location>
        <topology evidence="2">Multi-pass membrane protein</topology>
    </subcellularLocation>
</comment>
<dbReference type="Pfam" id="PF00072">
    <property type="entry name" value="Response_reg"/>
    <property type="match status" value="1"/>
</dbReference>
<feature type="transmembrane region" description="Helical" evidence="11">
    <location>
        <begin position="313"/>
        <end position="330"/>
    </location>
</feature>
<keyword evidence="11" id="KW-0472">Membrane</keyword>
<keyword evidence="4 10" id="KW-0597">Phosphoprotein</keyword>
<dbReference type="SMART" id="SM00387">
    <property type="entry name" value="HATPase_c"/>
    <property type="match status" value="2"/>
</dbReference>
<gene>
    <name evidence="14" type="ORF">A7K91_05075</name>
</gene>
<dbReference type="SUPFAM" id="SSF49785">
    <property type="entry name" value="Galactose-binding domain-like"/>
    <property type="match status" value="1"/>
</dbReference>
<feature type="transmembrane region" description="Helical" evidence="11">
    <location>
        <begin position="248"/>
        <end position="264"/>
    </location>
</feature>
<reference evidence="14 15" key="1">
    <citation type="submission" date="2016-05" db="EMBL/GenBank/DDBJ databases">
        <title>Paenibacillus oryzae. sp. nov., isolated from the rice root.</title>
        <authorList>
            <person name="Zhang J."/>
            <person name="Zhang X."/>
        </authorList>
    </citation>
    <scope>NUCLEOTIDE SEQUENCE [LARGE SCALE GENOMIC DNA]</scope>
    <source>
        <strain evidence="14 15">1DrF-4</strain>
    </source>
</reference>
<evidence type="ECO:0000256" key="11">
    <source>
        <dbReference type="SAM" id="Phobius"/>
    </source>
</evidence>
<dbReference type="InterPro" id="IPR036097">
    <property type="entry name" value="HisK_dim/P_sf"/>
</dbReference>
<keyword evidence="15" id="KW-1185">Reference proteome</keyword>
<dbReference type="SUPFAM" id="SSF55874">
    <property type="entry name" value="ATPase domain of HSP90 chaperone/DNA topoisomerase II/histidine kinase"/>
    <property type="match status" value="2"/>
</dbReference>
<dbReference type="Gene3D" id="3.30.565.10">
    <property type="entry name" value="Histidine kinase-like ATPase, C-terminal domain"/>
    <property type="match status" value="2"/>
</dbReference>
<keyword evidence="8" id="KW-0067">ATP-binding</keyword>
<dbReference type="Gene3D" id="2.60.120.260">
    <property type="entry name" value="Galactose-binding domain-like"/>
    <property type="match status" value="1"/>
</dbReference>
<evidence type="ECO:0000256" key="4">
    <source>
        <dbReference type="ARBA" id="ARBA00022553"/>
    </source>
</evidence>
<accession>A0A1A5YHC4</accession>
<evidence type="ECO:0000259" key="13">
    <source>
        <dbReference type="PROSITE" id="PS50110"/>
    </source>
</evidence>
<feature type="transmembrane region" description="Helical" evidence="11">
    <location>
        <begin position="15"/>
        <end position="36"/>
    </location>
</feature>
<dbReference type="Proteomes" id="UP000092024">
    <property type="component" value="Unassembled WGS sequence"/>
</dbReference>
<evidence type="ECO:0000259" key="12">
    <source>
        <dbReference type="PROSITE" id="PS50109"/>
    </source>
</evidence>
<dbReference type="Pfam" id="PF02518">
    <property type="entry name" value="HATPase_c"/>
    <property type="match status" value="2"/>
</dbReference>
<evidence type="ECO:0000256" key="1">
    <source>
        <dbReference type="ARBA" id="ARBA00000085"/>
    </source>
</evidence>
<dbReference type="InterPro" id="IPR004358">
    <property type="entry name" value="Sig_transdc_His_kin-like_C"/>
</dbReference>
<dbReference type="InterPro" id="IPR005467">
    <property type="entry name" value="His_kinase_dom"/>
</dbReference>
<feature type="domain" description="Response regulatory" evidence="13">
    <location>
        <begin position="748"/>
        <end position="865"/>
    </location>
</feature>
<evidence type="ECO:0000256" key="6">
    <source>
        <dbReference type="ARBA" id="ARBA00022741"/>
    </source>
</evidence>
<dbReference type="InterPro" id="IPR003594">
    <property type="entry name" value="HATPase_dom"/>
</dbReference>
<proteinExistence type="predicted"/>
<dbReference type="InterPro" id="IPR001789">
    <property type="entry name" value="Sig_transdc_resp-reg_receiver"/>
</dbReference>
<dbReference type="GO" id="GO:0005886">
    <property type="term" value="C:plasma membrane"/>
    <property type="evidence" value="ECO:0007669"/>
    <property type="project" value="UniProtKB-SubCell"/>
</dbReference>
<dbReference type="AlphaFoldDB" id="A0A1A5YHC4"/>